<dbReference type="Proteomes" id="UP000067476">
    <property type="component" value="Chromosome"/>
</dbReference>
<evidence type="ECO:0000256" key="1">
    <source>
        <dbReference type="SAM" id="Phobius"/>
    </source>
</evidence>
<protein>
    <recommendedName>
        <fullName evidence="4">Transmembrane protein</fullName>
    </recommendedName>
</protein>
<dbReference type="KEGG" id="sll:SLITO_v1c04580"/>
<dbReference type="OrthoDB" id="389089at2"/>
<reference evidence="2 3" key="1">
    <citation type="journal article" date="2015" name="Genome Announc.">
        <title>Complete Genome Sequence of Spiroplasma litorale TN-1T (DSM 21781), a Bacterium Isolated from a Green-Eyed Horsefly (Tabanus nigrovittatus).</title>
        <authorList>
            <person name="Lo W.S."/>
            <person name="Lai Y.C."/>
            <person name="Lien Y.W."/>
            <person name="Wang T.H."/>
            <person name="Kuo C.H."/>
        </authorList>
    </citation>
    <scope>NUCLEOTIDE SEQUENCE [LARGE SCALE GENOMIC DNA]</scope>
    <source>
        <strain evidence="2 3">TN-1</strain>
    </source>
</reference>
<dbReference type="AlphaFoldDB" id="A0A0K1W1Q2"/>
<dbReference type="STRING" id="216942.SLITO_v1c04580"/>
<gene>
    <name evidence="2" type="ORF">SLITO_v1c04580</name>
</gene>
<keyword evidence="1" id="KW-1133">Transmembrane helix</keyword>
<organism evidence="2 3">
    <name type="scientific">Spiroplasma litorale</name>
    <dbReference type="NCBI Taxonomy" id="216942"/>
    <lineage>
        <taxon>Bacteria</taxon>
        <taxon>Bacillati</taxon>
        <taxon>Mycoplasmatota</taxon>
        <taxon>Mollicutes</taxon>
        <taxon>Entomoplasmatales</taxon>
        <taxon>Spiroplasmataceae</taxon>
        <taxon>Spiroplasma</taxon>
    </lineage>
</organism>
<feature type="transmembrane region" description="Helical" evidence="1">
    <location>
        <begin position="149"/>
        <end position="174"/>
    </location>
</feature>
<dbReference type="PATRIC" id="fig|216942.3.peg.461"/>
<keyword evidence="3" id="KW-1185">Reference proteome</keyword>
<keyword evidence="1" id="KW-0472">Membrane</keyword>
<evidence type="ECO:0000313" key="3">
    <source>
        <dbReference type="Proteomes" id="UP000067476"/>
    </source>
</evidence>
<proteinExistence type="predicted"/>
<feature type="transmembrane region" description="Helical" evidence="1">
    <location>
        <begin position="42"/>
        <end position="63"/>
    </location>
</feature>
<evidence type="ECO:0008006" key="4">
    <source>
        <dbReference type="Google" id="ProtNLM"/>
    </source>
</evidence>
<dbReference type="RefSeq" id="WP_075058203.1">
    <property type="nucleotide sequence ID" value="NZ_CP012357.1"/>
</dbReference>
<feature type="transmembrane region" description="Helical" evidence="1">
    <location>
        <begin position="91"/>
        <end position="113"/>
    </location>
</feature>
<evidence type="ECO:0000313" key="2">
    <source>
        <dbReference type="EMBL" id="AKX34111.1"/>
    </source>
</evidence>
<keyword evidence="1" id="KW-0812">Transmembrane</keyword>
<feature type="transmembrane region" description="Helical" evidence="1">
    <location>
        <begin position="12"/>
        <end position="30"/>
    </location>
</feature>
<dbReference type="EMBL" id="CP012357">
    <property type="protein sequence ID" value="AKX34111.1"/>
    <property type="molecule type" value="Genomic_DNA"/>
</dbReference>
<accession>A0A0K1W1Q2</accession>
<name>A0A0K1W1Q2_9MOLU</name>
<sequence length="262" mass="31381">MEKITITKKSLINYIILAFFGLAFFVTSLVDPLNNEELYKRITIIKIIFGIFIVLWILVKFYLEMSRLIKRFRVSYGMVKSYDWFLRFENLWTFTKTILLITPFLTLNIYWLLTVSNTIEDFEVFSLELANNLSNKYLNKFSFVIDQKIFLIGATFMWAIFSSLFFATLFYIGYKIAMVRFTNRLRKNIEKISSNCKKTEECSKLLGVNEKEINEEIENREKTTMTTREYRVFTVVKYKFSEMWKDVKKGTWPPRSNYFGEY</sequence>